<keyword evidence="1" id="KW-1133">Transmembrane helix</keyword>
<feature type="transmembrane region" description="Helical" evidence="1">
    <location>
        <begin position="47"/>
        <end position="65"/>
    </location>
</feature>
<evidence type="ECO:0000313" key="3">
    <source>
        <dbReference type="Proteomes" id="UP000322080"/>
    </source>
</evidence>
<dbReference type="AlphaFoldDB" id="A0A5D0RKM7"/>
<organism evidence="2 3">
    <name type="scientific">Maritimibacter fusiformis</name>
    <dbReference type="NCBI Taxonomy" id="2603819"/>
    <lineage>
        <taxon>Bacteria</taxon>
        <taxon>Pseudomonadati</taxon>
        <taxon>Pseudomonadota</taxon>
        <taxon>Alphaproteobacteria</taxon>
        <taxon>Rhodobacterales</taxon>
        <taxon>Roseobacteraceae</taxon>
        <taxon>Maritimibacter</taxon>
    </lineage>
</organism>
<keyword evidence="1" id="KW-0472">Membrane</keyword>
<comment type="caution">
    <text evidence="2">The sequence shown here is derived from an EMBL/GenBank/DDBJ whole genome shotgun (WGS) entry which is preliminary data.</text>
</comment>
<sequence>MKITTDTPDLLIVEDRPILLGLGLIVFIMIFVGVGIGLMLAGEGWGIVFALLGGGLGLLAFWAFVRRVQVVFHRPDDWVEFRRKNLFGGARVRHKLSDIGRAEIETSHGSEGGVTYRVVLVFDRGKSVGRHPVTLAYSSGSSHHLVEAKINDWLGKTR</sequence>
<dbReference type="RefSeq" id="WP_148376950.1">
    <property type="nucleotide sequence ID" value="NZ_VSIY01000004.1"/>
</dbReference>
<protein>
    <submittedName>
        <fullName evidence="2">Uncharacterized protein</fullName>
    </submittedName>
</protein>
<evidence type="ECO:0000256" key="1">
    <source>
        <dbReference type="SAM" id="Phobius"/>
    </source>
</evidence>
<proteinExistence type="predicted"/>
<evidence type="ECO:0000313" key="2">
    <source>
        <dbReference type="EMBL" id="TYB82187.1"/>
    </source>
</evidence>
<gene>
    <name evidence="2" type="ORF">FVF75_05515</name>
</gene>
<name>A0A5D0RKM7_9RHOB</name>
<keyword evidence="3" id="KW-1185">Reference proteome</keyword>
<dbReference type="EMBL" id="VSIY01000004">
    <property type="protein sequence ID" value="TYB82187.1"/>
    <property type="molecule type" value="Genomic_DNA"/>
</dbReference>
<accession>A0A5D0RKM7</accession>
<keyword evidence="1" id="KW-0812">Transmembrane</keyword>
<dbReference type="Proteomes" id="UP000322080">
    <property type="component" value="Unassembled WGS sequence"/>
</dbReference>
<reference evidence="2 3" key="1">
    <citation type="submission" date="2019-08" db="EMBL/GenBank/DDBJ databases">
        <title>Identification of a novel species of the genus Boseongicola.</title>
        <authorList>
            <person name="Zhang X.-Q."/>
        </authorList>
    </citation>
    <scope>NUCLEOTIDE SEQUENCE [LARGE SCALE GENOMIC DNA]</scope>
    <source>
        <strain evidence="2 3">HY14</strain>
    </source>
</reference>
<feature type="transmembrane region" description="Helical" evidence="1">
    <location>
        <begin position="18"/>
        <end position="41"/>
    </location>
</feature>